<dbReference type="AlphaFoldDB" id="A0A415SAI3"/>
<reference evidence="1 2" key="1">
    <citation type="submission" date="2018-08" db="EMBL/GenBank/DDBJ databases">
        <title>A genome reference for cultivated species of the human gut microbiota.</title>
        <authorList>
            <person name="Zou Y."/>
            <person name="Xue W."/>
            <person name="Luo G."/>
        </authorList>
    </citation>
    <scope>NUCLEOTIDE SEQUENCE [LARGE SCALE GENOMIC DNA]</scope>
    <source>
        <strain evidence="1 2">AF33-12</strain>
    </source>
</reference>
<organism evidence="1 2">
    <name type="scientific">Mediterraneibacter gnavus</name>
    <name type="common">Ruminococcus gnavus</name>
    <dbReference type="NCBI Taxonomy" id="33038"/>
    <lineage>
        <taxon>Bacteria</taxon>
        <taxon>Bacillati</taxon>
        <taxon>Bacillota</taxon>
        <taxon>Clostridia</taxon>
        <taxon>Lachnospirales</taxon>
        <taxon>Lachnospiraceae</taxon>
        <taxon>Mediterraneibacter</taxon>
    </lineage>
</organism>
<evidence type="ECO:0000313" key="2">
    <source>
        <dbReference type="Proteomes" id="UP000285610"/>
    </source>
</evidence>
<protein>
    <submittedName>
        <fullName evidence="1">Uncharacterized protein</fullName>
    </submittedName>
</protein>
<comment type="caution">
    <text evidence="1">The sequence shown here is derived from an EMBL/GenBank/DDBJ whole genome shotgun (WGS) entry which is preliminary data.</text>
</comment>
<accession>A0A415SAI3</accession>
<dbReference type="Proteomes" id="UP000285610">
    <property type="component" value="Unassembled WGS sequence"/>
</dbReference>
<dbReference type="EMBL" id="QRQE01000013">
    <property type="protein sequence ID" value="RHM77660.1"/>
    <property type="molecule type" value="Genomic_DNA"/>
</dbReference>
<proteinExistence type="predicted"/>
<name>A0A415SAI3_MEDGN</name>
<sequence>MCEVMEKYAKEDVEKDDDICASLKKDFLYCRWENKIRRKEPKGDIKHYCKRRLDTIKTMDDEKIPFVGIIIWWLEKHANR</sequence>
<dbReference type="RefSeq" id="WP_044987924.1">
    <property type="nucleotide sequence ID" value="NZ_BAABXJ010000002.1"/>
</dbReference>
<evidence type="ECO:0000313" key="1">
    <source>
        <dbReference type="EMBL" id="RHM77660.1"/>
    </source>
</evidence>
<gene>
    <name evidence="1" type="ORF">DWZ50_06860</name>
</gene>